<accession>A0A6L7CTS5</accession>
<evidence type="ECO:0000313" key="2">
    <source>
        <dbReference type="EMBL" id="MWT90303.1"/>
    </source>
</evidence>
<name>A0A6L7CTS5_ECOLX</name>
<dbReference type="EMBL" id="WTRN01003096">
    <property type="protein sequence ID" value="MWT90303.1"/>
    <property type="molecule type" value="Genomic_DNA"/>
</dbReference>
<organism evidence="2 3">
    <name type="scientific">Escherichia coli</name>
    <dbReference type="NCBI Taxonomy" id="562"/>
    <lineage>
        <taxon>Bacteria</taxon>
        <taxon>Pseudomonadati</taxon>
        <taxon>Pseudomonadota</taxon>
        <taxon>Gammaproteobacteria</taxon>
        <taxon>Enterobacterales</taxon>
        <taxon>Enterobacteriaceae</taxon>
        <taxon>Escherichia</taxon>
    </lineage>
</organism>
<dbReference type="Proteomes" id="UP000480485">
    <property type="component" value="Unassembled WGS sequence"/>
</dbReference>
<sequence length="76" mass="8700">ALNQRGSILQKKELALEKTLEKARKYVAGERRNTALARLEAEKAEERRRNASATAERRRRKLEKLQTTDGTAGQKH</sequence>
<proteinExistence type="predicted"/>
<feature type="compositionally biased region" description="Basic and acidic residues" evidence="1">
    <location>
        <begin position="39"/>
        <end position="49"/>
    </location>
</feature>
<protein>
    <submittedName>
        <fullName evidence="2">Uncharacterized protein</fullName>
    </submittedName>
</protein>
<evidence type="ECO:0000313" key="3">
    <source>
        <dbReference type="Proteomes" id="UP000480485"/>
    </source>
</evidence>
<gene>
    <name evidence="2" type="ORF">GP954_35150</name>
</gene>
<dbReference type="AlphaFoldDB" id="A0A6L7CTS5"/>
<comment type="caution">
    <text evidence="2">The sequence shown here is derived from an EMBL/GenBank/DDBJ whole genome shotgun (WGS) entry which is preliminary data.</text>
</comment>
<feature type="compositionally biased region" description="Polar residues" evidence="1">
    <location>
        <begin position="65"/>
        <end position="76"/>
    </location>
</feature>
<evidence type="ECO:0000256" key="1">
    <source>
        <dbReference type="SAM" id="MobiDB-lite"/>
    </source>
</evidence>
<reference evidence="2 3" key="1">
    <citation type="submission" date="2019-12" db="EMBL/GenBank/DDBJ databases">
        <title>Enteriobacteria Tanzani isolates_8377-8380.</title>
        <authorList>
            <person name="Subbiah M."/>
            <person name="Call D."/>
        </authorList>
    </citation>
    <scope>NUCLEOTIDE SEQUENCE [LARGE SCALE GENOMIC DNA]</scope>
    <source>
        <strain evidence="2 3">8378wC7</strain>
    </source>
</reference>
<feature type="non-terminal residue" evidence="2">
    <location>
        <position position="1"/>
    </location>
</feature>
<feature type="region of interest" description="Disordered" evidence="1">
    <location>
        <begin position="39"/>
        <end position="76"/>
    </location>
</feature>